<dbReference type="PROSITE" id="PS51755">
    <property type="entry name" value="OMPR_PHOB"/>
    <property type="match status" value="1"/>
</dbReference>
<dbReference type="InterPro" id="IPR036388">
    <property type="entry name" value="WH-like_DNA-bd_sf"/>
</dbReference>
<keyword evidence="2 7" id="KW-0597">Phosphoprotein</keyword>
<dbReference type="EMBL" id="SZNT01000356">
    <property type="protein sequence ID" value="TKH08582.1"/>
    <property type="molecule type" value="Genomic_DNA"/>
</dbReference>
<dbReference type="Proteomes" id="UP000309170">
    <property type="component" value="Unassembled WGS sequence"/>
</dbReference>
<sequence>MHASRILIVDDEMTLVKMVKVLLKKEGFTNVDASYVGRDALDLIEQNEYDLILLDVMLPDMEGFDICSIIRRRSDVPIFFLTARGSDFDKVSGFAYGADDYITKPFNPLELVARIKAQLKRNKKNLSLIQVNDRFDNGVLFINYNEAVVKVNGKEVNLSAQLYQLLTFFAKSPNQIFSKQQLYDRVWGADSYGDENTVIVHMRKLREKIEQNPSNPKLLITVRGIGYKFVSKSVK</sequence>
<evidence type="ECO:0000256" key="2">
    <source>
        <dbReference type="ARBA" id="ARBA00022553"/>
    </source>
</evidence>
<evidence type="ECO:0000256" key="4">
    <source>
        <dbReference type="ARBA" id="ARBA00023015"/>
    </source>
</evidence>
<dbReference type="PANTHER" id="PTHR48111:SF52">
    <property type="entry name" value="TRANSCRIPTIONAL REGULATORY PROTEIN YVRH"/>
    <property type="match status" value="1"/>
</dbReference>
<dbReference type="GO" id="GO:0000156">
    <property type="term" value="F:phosphorelay response regulator activity"/>
    <property type="evidence" value="ECO:0007669"/>
    <property type="project" value="TreeGrafter"/>
</dbReference>
<comment type="caution">
    <text evidence="11">The sequence shown here is derived from an EMBL/GenBank/DDBJ whole genome shotgun (WGS) entry which is preliminary data.</text>
</comment>
<dbReference type="SUPFAM" id="SSF52172">
    <property type="entry name" value="CheY-like"/>
    <property type="match status" value="1"/>
</dbReference>
<dbReference type="InterPro" id="IPR011006">
    <property type="entry name" value="CheY-like_superfamily"/>
</dbReference>
<dbReference type="InterPro" id="IPR016032">
    <property type="entry name" value="Sig_transdc_resp-reg_C-effctor"/>
</dbReference>
<keyword evidence="3" id="KW-0902">Two-component regulatory system</keyword>
<feature type="modified residue" description="4-aspartylphosphate" evidence="7">
    <location>
        <position position="55"/>
    </location>
</feature>
<dbReference type="FunFam" id="1.10.10.10:FF:000018">
    <property type="entry name" value="DNA-binding response regulator ResD"/>
    <property type="match status" value="1"/>
</dbReference>
<dbReference type="InterPro" id="IPR001789">
    <property type="entry name" value="Sig_transdc_resp-reg_receiver"/>
</dbReference>
<dbReference type="CDD" id="cd17574">
    <property type="entry name" value="REC_OmpR"/>
    <property type="match status" value="1"/>
</dbReference>
<dbReference type="GO" id="GO:0032993">
    <property type="term" value="C:protein-DNA complex"/>
    <property type="evidence" value="ECO:0007669"/>
    <property type="project" value="TreeGrafter"/>
</dbReference>
<dbReference type="Pfam" id="PF00072">
    <property type="entry name" value="Response_reg"/>
    <property type="match status" value="1"/>
</dbReference>
<reference evidence="11 12" key="1">
    <citation type="journal article" date="2019" name="Environ. Microbiol.">
        <title>An active ?-lactamase is a part of an orchestrated cell wall stress resistance network of Bacillus subtilis and related rhizosphere species.</title>
        <authorList>
            <person name="Bucher T."/>
            <person name="Keren-Paz A."/>
            <person name="Hausser J."/>
            <person name="Olender T."/>
            <person name="Cytryn E."/>
            <person name="Kolodkin-Gal I."/>
        </authorList>
    </citation>
    <scope>NUCLEOTIDE SEQUENCE [LARGE SCALE GENOMIC DNA]</scope>
    <source>
        <strain evidence="11 12">I4</strain>
    </source>
</reference>
<evidence type="ECO:0000256" key="8">
    <source>
        <dbReference type="PROSITE-ProRule" id="PRU01091"/>
    </source>
</evidence>
<evidence type="ECO:0000256" key="6">
    <source>
        <dbReference type="ARBA" id="ARBA00023163"/>
    </source>
</evidence>
<evidence type="ECO:0000256" key="1">
    <source>
        <dbReference type="ARBA" id="ARBA00004496"/>
    </source>
</evidence>
<dbReference type="SMART" id="SM00448">
    <property type="entry name" value="REC"/>
    <property type="match status" value="1"/>
</dbReference>
<dbReference type="SUPFAM" id="SSF46894">
    <property type="entry name" value="C-terminal effector domain of the bipartite response regulators"/>
    <property type="match status" value="1"/>
</dbReference>
<name>A0A9X8ZEG8_9BACI</name>
<evidence type="ECO:0000313" key="11">
    <source>
        <dbReference type="EMBL" id="TKH08582.1"/>
    </source>
</evidence>
<dbReference type="CDD" id="cd00383">
    <property type="entry name" value="trans_reg_C"/>
    <property type="match status" value="1"/>
</dbReference>
<comment type="subcellular location">
    <subcellularLocation>
        <location evidence="1">Cytoplasm</location>
    </subcellularLocation>
</comment>
<accession>A0A9X8ZEG8</accession>
<dbReference type="PROSITE" id="PS50110">
    <property type="entry name" value="RESPONSE_REGULATORY"/>
    <property type="match status" value="1"/>
</dbReference>
<dbReference type="GO" id="GO:0000976">
    <property type="term" value="F:transcription cis-regulatory region binding"/>
    <property type="evidence" value="ECO:0007669"/>
    <property type="project" value="TreeGrafter"/>
</dbReference>
<protein>
    <submittedName>
        <fullName evidence="11">Response regulator transcription factor</fullName>
    </submittedName>
</protein>
<evidence type="ECO:0000259" key="10">
    <source>
        <dbReference type="PROSITE" id="PS51755"/>
    </source>
</evidence>
<dbReference type="GO" id="GO:0005829">
    <property type="term" value="C:cytosol"/>
    <property type="evidence" value="ECO:0007669"/>
    <property type="project" value="TreeGrafter"/>
</dbReference>
<dbReference type="GO" id="GO:0006355">
    <property type="term" value="P:regulation of DNA-templated transcription"/>
    <property type="evidence" value="ECO:0007669"/>
    <property type="project" value="InterPro"/>
</dbReference>
<dbReference type="FunFam" id="3.40.50.2300:FF:000001">
    <property type="entry name" value="DNA-binding response regulator PhoB"/>
    <property type="match status" value="1"/>
</dbReference>
<dbReference type="InterPro" id="IPR001867">
    <property type="entry name" value="OmpR/PhoB-type_DNA-bd"/>
</dbReference>
<keyword evidence="6" id="KW-0804">Transcription</keyword>
<feature type="domain" description="Response regulatory" evidence="9">
    <location>
        <begin position="5"/>
        <end position="119"/>
    </location>
</feature>
<dbReference type="RefSeq" id="WP_137024236.1">
    <property type="nucleotide sequence ID" value="NZ_SZNT01000356.1"/>
</dbReference>
<feature type="domain" description="OmpR/PhoB-type" evidence="10">
    <location>
        <begin position="126"/>
        <end position="231"/>
    </location>
</feature>
<evidence type="ECO:0000259" key="9">
    <source>
        <dbReference type="PROSITE" id="PS50110"/>
    </source>
</evidence>
<dbReference type="Pfam" id="PF00486">
    <property type="entry name" value="Trans_reg_C"/>
    <property type="match status" value="1"/>
</dbReference>
<evidence type="ECO:0000256" key="5">
    <source>
        <dbReference type="ARBA" id="ARBA00023125"/>
    </source>
</evidence>
<dbReference type="Gene3D" id="3.40.50.2300">
    <property type="match status" value="1"/>
</dbReference>
<evidence type="ECO:0000256" key="3">
    <source>
        <dbReference type="ARBA" id="ARBA00023012"/>
    </source>
</evidence>
<keyword evidence="4" id="KW-0805">Transcription regulation</keyword>
<feature type="DNA-binding region" description="OmpR/PhoB-type" evidence="8">
    <location>
        <begin position="126"/>
        <end position="231"/>
    </location>
</feature>
<keyword evidence="5 8" id="KW-0238">DNA-binding</keyword>
<dbReference type="InterPro" id="IPR039420">
    <property type="entry name" value="WalR-like"/>
</dbReference>
<gene>
    <name evidence="11" type="ORF">FC678_19895</name>
</gene>
<organism evidence="11 12">
    <name type="scientific">Peribacillus simplex</name>
    <dbReference type="NCBI Taxonomy" id="1478"/>
    <lineage>
        <taxon>Bacteria</taxon>
        <taxon>Bacillati</taxon>
        <taxon>Bacillota</taxon>
        <taxon>Bacilli</taxon>
        <taxon>Bacillales</taxon>
        <taxon>Bacillaceae</taxon>
        <taxon>Peribacillus</taxon>
    </lineage>
</organism>
<dbReference type="Gene3D" id="6.10.250.690">
    <property type="match status" value="1"/>
</dbReference>
<dbReference type="Gene3D" id="1.10.10.10">
    <property type="entry name" value="Winged helix-like DNA-binding domain superfamily/Winged helix DNA-binding domain"/>
    <property type="match status" value="1"/>
</dbReference>
<dbReference type="PANTHER" id="PTHR48111">
    <property type="entry name" value="REGULATOR OF RPOS"/>
    <property type="match status" value="1"/>
</dbReference>
<evidence type="ECO:0000313" key="12">
    <source>
        <dbReference type="Proteomes" id="UP000309170"/>
    </source>
</evidence>
<dbReference type="SMART" id="SM00862">
    <property type="entry name" value="Trans_reg_C"/>
    <property type="match status" value="1"/>
</dbReference>
<dbReference type="AlphaFoldDB" id="A0A9X8ZEG8"/>
<proteinExistence type="predicted"/>
<evidence type="ECO:0000256" key="7">
    <source>
        <dbReference type="PROSITE-ProRule" id="PRU00169"/>
    </source>
</evidence>